<protein>
    <submittedName>
        <fullName evidence="2">Uncharacterized protein</fullName>
    </submittedName>
</protein>
<reference evidence="2" key="2">
    <citation type="journal article" date="2024" name="Plant">
        <title>Genomic evolution and insights into agronomic trait innovations of Sesamum species.</title>
        <authorList>
            <person name="Miao H."/>
            <person name="Wang L."/>
            <person name="Qu L."/>
            <person name="Liu H."/>
            <person name="Sun Y."/>
            <person name="Le M."/>
            <person name="Wang Q."/>
            <person name="Wei S."/>
            <person name="Zheng Y."/>
            <person name="Lin W."/>
            <person name="Duan Y."/>
            <person name="Cao H."/>
            <person name="Xiong S."/>
            <person name="Wang X."/>
            <person name="Wei L."/>
            <person name="Li C."/>
            <person name="Ma Q."/>
            <person name="Ju M."/>
            <person name="Zhao R."/>
            <person name="Li G."/>
            <person name="Mu C."/>
            <person name="Tian Q."/>
            <person name="Mei H."/>
            <person name="Zhang T."/>
            <person name="Gao T."/>
            <person name="Zhang H."/>
        </authorList>
    </citation>
    <scope>NUCLEOTIDE SEQUENCE</scope>
    <source>
        <strain evidence="2">KEN1</strain>
    </source>
</reference>
<gene>
    <name evidence="2" type="ORF">Slati_2232400</name>
</gene>
<name>A0AAW2WX73_9LAMI</name>
<sequence length="119" mass="13127">MGPSILQLPETSKLSSVIIEGEWHWPPITAMECNEIIHNLPHTCRGNDLITWRPTGAIREQLAALAPAHVATPSDVDAPEEEAEGDVPVPAPPVDRWQGTSPIPPKEVPLQWLARFEFL</sequence>
<evidence type="ECO:0000313" key="2">
    <source>
        <dbReference type="EMBL" id="KAL0445097.1"/>
    </source>
</evidence>
<evidence type="ECO:0000256" key="1">
    <source>
        <dbReference type="SAM" id="MobiDB-lite"/>
    </source>
</evidence>
<comment type="caution">
    <text evidence="2">The sequence shown here is derived from an EMBL/GenBank/DDBJ whole genome shotgun (WGS) entry which is preliminary data.</text>
</comment>
<proteinExistence type="predicted"/>
<reference evidence="2" key="1">
    <citation type="submission" date="2020-06" db="EMBL/GenBank/DDBJ databases">
        <authorList>
            <person name="Li T."/>
            <person name="Hu X."/>
            <person name="Zhang T."/>
            <person name="Song X."/>
            <person name="Zhang H."/>
            <person name="Dai N."/>
            <person name="Sheng W."/>
            <person name="Hou X."/>
            <person name="Wei L."/>
        </authorList>
    </citation>
    <scope>NUCLEOTIDE SEQUENCE</scope>
    <source>
        <strain evidence="2">KEN1</strain>
        <tissue evidence="2">Leaf</tissue>
    </source>
</reference>
<organism evidence="2">
    <name type="scientific">Sesamum latifolium</name>
    <dbReference type="NCBI Taxonomy" id="2727402"/>
    <lineage>
        <taxon>Eukaryota</taxon>
        <taxon>Viridiplantae</taxon>
        <taxon>Streptophyta</taxon>
        <taxon>Embryophyta</taxon>
        <taxon>Tracheophyta</taxon>
        <taxon>Spermatophyta</taxon>
        <taxon>Magnoliopsida</taxon>
        <taxon>eudicotyledons</taxon>
        <taxon>Gunneridae</taxon>
        <taxon>Pentapetalae</taxon>
        <taxon>asterids</taxon>
        <taxon>lamiids</taxon>
        <taxon>Lamiales</taxon>
        <taxon>Pedaliaceae</taxon>
        <taxon>Sesamum</taxon>
    </lineage>
</organism>
<dbReference type="EMBL" id="JACGWN010000007">
    <property type="protein sequence ID" value="KAL0445097.1"/>
    <property type="molecule type" value="Genomic_DNA"/>
</dbReference>
<accession>A0AAW2WX73</accession>
<dbReference type="AlphaFoldDB" id="A0AAW2WX73"/>
<feature type="region of interest" description="Disordered" evidence="1">
    <location>
        <begin position="72"/>
        <end position="103"/>
    </location>
</feature>